<dbReference type="Proteomes" id="UP000422736">
    <property type="component" value="Chromosome 7"/>
</dbReference>
<dbReference type="PANTHER" id="PTHR48020">
    <property type="entry name" value="PROTON MYO-INOSITOL COTRANSPORTER"/>
    <property type="match status" value="1"/>
</dbReference>
<dbReference type="PANTHER" id="PTHR48020:SF25">
    <property type="entry name" value="SUGAR TRANSPORTER, PUTATIVE (AFU_ORTHOLOGUE AFUA_7G05830)-RELATED"/>
    <property type="match status" value="1"/>
</dbReference>
<dbReference type="InterPro" id="IPR050814">
    <property type="entry name" value="Myo-inositol_Transporter"/>
</dbReference>
<keyword evidence="11" id="KW-1185">Reference proteome</keyword>
<evidence type="ECO:0000256" key="3">
    <source>
        <dbReference type="ARBA" id="ARBA00022448"/>
    </source>
</evidence>
<evidence type="ECO:0000256" key="7">
    <source>
        <dbReference type="SAM" id="MobiDB-lite"/>
    </source>
</evidence>
<sequence>MLEVKPDKSSNSESDTNSSTRKSGDVLVKDETSVHHKDFSSPTGGVFVPLNDDDTSSLSSAAAGEDPEKRDPTKLDQDNVLSEYSEEQVMNMGRAFAAKYNLPNDDDIFGRAAALARRPTEYDRMDHLKEDERIACYDEIHHPFRMPRKLFNIIAASAMGAAVQGMDETVINGANLFYPKELGLGAKTKRNDWLQGLVNGAPYLCCAGVSCWTTDFLNNRFGRKKVIFITCCISAITCFLQAFGPAGTRGWHYLFAMRFLLGFGIGPKSATVSVYLAECSTKQLRGIVCMNWQTFTAFGIMWGYVFSLIFYKVGRAGIAGGLNWRLMLASAMIPAILVLFQIPFCPESPRWLMGKGRYQEAYESTLTIRNHKILACRDLFYQHVLLMEENSLQMSYRDRFKEVFTVRRNRNALVTAFICAFMQQFCAINVIAYYSSAIFLQSGFSEVSSLCASLGFGLINFFFAIPAFFMIDRFGRRFLLLHTFPWLAVFLLIAGFSFWIDDRDKRIGVVSMGIYVFSAIYSFGCGVVPFVIAGEVFPLYVRAIGASLFTIVLWGFNFILSLTWPSMLRAFKPQGSFGFYAAWNVIGWFLVYFFMPETKQLTLEELDEVFDVPLMTRARHQLLNLWPNFQIHFLRRKGVKLQPPLDRHHRMAIKAAEWNEKAEVEEIEIRKDEE</sequence>
<feature type="transmembrane region" description="Helical" evidence="8">
    <location>
        <begin position="226"/>
        <end position="243"/>
    </location>
</feature>
<feature type="compositionally biased region" description="Low complexity" evidence="7">
    <location>
        <begin position="11"/>
        <end position="20"/>
    </location>
</feature>
<protein>
    <submittedName>
        <fullName evidence="10">Conserved hypothetical membrane protein</fullName>
    </submittedName>
</protein>
<evidence type="ECO:0000256" key="6">
    <source>
        <dbReference type="ARBA" id="ARBA00023136"/>
    </source>
</evidence>
<feature type="transmembrane region" description="Helical" evidence="8">
    <location>
        <begin position="289"/>
        <end position="311"/>
    </location>
</feature>
<feature type="transmembrane region" description="Helical" evidence="8">
    <location>
        <begin position="323"/>
        <end position="345"/>
    </location>
</feature>
<dbReference type="NCBIfam" id="TIGR00879">
    <property type="entry name" value="SP"/>
    <property type="match status" value="1"/>
</dbReference>
<dbReference type="EMBL" id="CP015061">
    <property type="protein sequence ID" value="QGN18127.1"/>
    <property type="molecule type" value="Genomic_DNA"/>
</dbReference>
<dbReference type="Gene3D" id="1.20.1250.20">
    <property type="entry name" value="MFS general substrate transporter like domains"/>
    <property type="match status" value="2"/>
</dbReference>
<dbReference type="InterPro" id="IPR020846">
    <property type="entry name" value="MFS_dom"/>
</dbReference>
<keyword evidence="5 8" id="KW-1133">Transmembrane helix</keyword>
<feature type="compositionally biased region" description="Basic and acidic residues" evidence="7">
    <location>
        <begin position="1"/>
        <end position="10"/>
    </location>
</feature>
<feature type="transmembrane region" description="Helical" evidence="8">
    <location>
        <begin position="478"/>
        <end position="500"/>
    </location>
</feature>
<dbReference type="PROSITE" id="PS00216">
    <property type="entry name" value="SUGAR_TRANSPORT_1"/>
    <property type="match status" value="1"/>
</dbReference>
<feature type="transmembrane region" description="Helical" evidence="8">
    <location>
        <begin position="539"/>
        <end position="565"/>
    </location>
</feature>
<evidence type="ECO:0000313" key="11">
    <source>
        <dbReference type="Proteomes" id="UP000422736"/>
    </source>
</evidence>
<dbReference type="Pfam" id="PF00083">
    <property type="entry name" value="Sugar_tr"/>
    <property type="match status" value="1"/>
</dbReference>
<evidence type="ECO:0000256" key="2">
    <source>
        <dbReference type="ARBA" id="ARBA00010992"/>
    </source>
</evidence>
<evidence type="ECO:0000259" key="9">
    <source>
        <dbReference type="PROSITE" id="PS50850"/>
    </source>
</evidence>
<keyword evidence="3" id="KW-0813">Transport</keyword>
<feature type="compositionally biased region" description="Basic and acidic residues" evidence="7">
    <location>
        <begin position="22"/>
        <end position="39"/>
    </location>
</feature>
<feature type="compositionally biased region" description="Basic and acidic residues" evidence="7">
    <location>
        <begin position="66"/>
        <end position="77"/>
    </location>
</feature>
<evidence type="ECO:0000256" key="5">
    <source>
        <dbReference type="ARBA" id="ARBA00022989"/>
    </source>
</evidence>
<name>A0ABX6F409_KLUMA</name>
<comment type="similarity">
    <text evidence="2">Belongs to the major facilitator superfamily. Sugar transporter (TC 2.A.1.1) family.</text>
</comment>
<feature type="transmembrane region" description="Helical" evidence="8">
    <location>
        <begin position="255"/>
        <end position="277"/>
    </location>
</feature>
<feature type="transmembrane region" description="Helical" evidence="8">
    <location>
        <begin position="447"/>
        <end position="471"/>
    </location>
</feature>
<evidence type="ECO:0000256" key="8">
    <source>
        <dbReference type="SAM" id="Phobius"/>
    </source>
</evidence>
<evidence type="ECO:0000313" key="10">
    <source>
        <dbReference type="EMBL" id="QGN18127.1"/>
    </source>
</evidence>
<dbReference type="PROSITE" id="PS50850">
    <property type="entry name" value="MFS"/>
    <property type="match status" value="1"/>
</dbReference>
<feature type="region of interest" description="Disordered" evidence="7">
    <location>
        <begin position="1"/>
        <end position="79"/>
    </location>
</feature>
<keyword evidence="6 8" id="KW-0472">Membrane</keyword>
<feature type="transmembrane region" description="Helical" evidence="8">
    <location>
        <begin position="412"/>
        <end position="435"/>
    </location>
</feature>
<dbReference type="InterPro" id="IPR005828">
    <property type="entry name" value="MFS_sugar_transport-like"/>
</dbReference>
<reference evidence="10 11" key="1">
    <citation type="submission" date="2016-03" db="EMBL/GenBank/DDBJ databases">
        <title>How can Kluyveromyces marxianus grow so fast - potential evolutionary course in Saccharomyces Complex revealed by comparative genomics.</title>
        <authorList>
            <person name="Mo W."/>
            <person name="Lu W."/>
            <person name="Yang X."/>
            <person name="Qi J."/>
            <person name="Lv H."/>
        </authorList>
    </citation>
    <scope>NUCLEOTIDE SEQUENCE [LARGE SCALE GENOMIC DNA]</scope>
    <source>
        <strain evidence="10 11">FIM1</strain>
    </source>
</reference>
<dbReference type="PRINTS" id="PR00171">
    <property type="entry name" value="SUGRTRNSPORT"/>
</dbReference>
<dbReference type="InterPro" id="IPR003663">
    <property type="entry name" value="Sugar/inositol_transpt"/>
</dbReference>
<organism evidence="10 11">
    <name type="scientific">Kluyveromyces marxianus</name>
    <name type="common">Yeast</name>
    <name type="synonym">Candida kefyr</name>
    <dbReference type="NCBI Taxonomy" id="4911"/>
    <lineage>
        <taxon>Eukaryota</taxon>
        <taxon>Fungi</taxon>
        <taxon>Dikarya</taxon>
        <taxon>Ascomycota</taxon>
        <taxon>Saccharomycotina</taxon>
        <taxon>Saccharomycetes</taxon>
        <taxon>Saccharomycetales</taxon>
        <taxon>Saccharomycetaceae</taxon>
        <taxon>Kluyveromyces</taxon>
    </lineage>
</organism>
<evidence type="ECO:0000256" key="1">
    <source>
        <dbReference type="ARBA" id="ARBA00004141"/>
    </source>
</evidence>
<gene>
    <name evidence="10" type="primary">ITR2</name>
    <name evidence="10" type="ORF">FIM1_4448</name>
</gene>
<dbReference type="InterPro" id="IPR036259">
    <property type="entry name" value="MFS_trans_sf"/>
</dbReference>
<feature type="transmembrane region" description="Helical" evidence="8">
    <location>
        <begin position="577"/>
        <end position="595"/>
    </location>
</feature>
<feature type="domain" description="Major facilitator superfamily (MFS) profile" evidence="9">
    <location>
        <begin position="153"/>
        <end position="599"/>
    </location>
</feature>
<accession>A0ABX6F409</accession>
<keyword evidence="4 8" id="KW-0812">Transmembrane</keyword>
<comment type="subcellular location">
    <subcellularLocation>
        <location evidence="1">Membrane</location>
        <topology evidence="1">Multi-pass membrane protein</topology>
    </subcellularLocation>
</comment>
<evidence type="ECO:0000256" key="4">
    <source>
        <dbReference type="ARBA" id="ARBA00022692"/>
    </source>
</evidence>
<dbReference type="InterPro" id="IPR005829">
    <property type="entry name" value="Sugar_transporter_CS"/>
</dbReference>
<dbReference type="SUPFAM" id="SSF103473">
    <property type="entry name" value="MFS general substrate transporter"/>
    <property type="match status" value="1"/>
</dbReference>
<feature type="transmembrane region" description="Helical" evidence="8">
    <location>
        <begin position="512"/>
        <end position="532"/>
    </location>
</feature>
<proteinExistence type="inferred from homology"/>